<dbReference type="PANTHER" id="PTHR34314">
    <property type="entry name" value="CRENARCHAEAL PROTEIN, PUTATIVE-RELATED"/>
    <property type="match status" value="1"/>
</dbReference>
<dbReference type="RefSeq" id="WP_012258165.1">
    <property type="nucleotide sequence ID" value="NC_010175.1"/>
</dbReference>
<dbReference type="EnsemblBacteria" id="ABY35511">
    <property type="protein sequence ID" value="ABY35511"/>
    <property type="gene ID" value="Caur_2302"/>
</dbReference>
<evidence type="ECO:0000259" key="1">
    <source>
        <dbReference type="Pfam" id="PF23400"/>
    </source>
</evidence>
<sequence length="306" mass="34464">MPLALILLIGEQPAANLLPTRYLRPDIAVLVHTERTKAIAERLQNVLEGGSINCVLLSVDPYDLPAIRNDLQQFIQTNFKGHNTIFNLTGGTKIMSLAAFQVVSEFGTPFVYFQTEGGRSLLYRYRFTEQKDVQLQEQKEIPGSITLDDYLRVQVGKYTTAQPRDPFEQQIHQTLRTIPGLEILASVRPQNQPALEVDFLIRLDNQIGVIEAKKKGAKSGIDQLQAVAEQRYLGTYVFKFLVSADKVDDNNKNLAAAYGIEVIELTSFKLTNGSLSKEDEDELKQRIMNILKLKRHGYGNQSSQRP</sequence>
<evidence type="ECO:0000313" key="2">
    <source>
        <dbReference type="EMBL" id="ABY35511.1"/>
    </source>
</evidence>
<dbReference type="InParanoid" id="A9WGH9"/>
<dbReference type="InterPro" id="IPR011335">
    <property type="entry name" value="Restrct_endonuc-II-like"/>
</dbReference>
<dbReference type="InterPro" id="IPR056339">
    <property type="entry name" value="CARF_Card1"/>
</dbReference>
<keyword evidence="3" id="KW-1185">Reference proteome</keyword>
<dbReference type="STRING" id="324602.Caur_2302"/>
<dbReference type="InterPro" id="IPR011856">
    <property type="entry name" value="tRNA_endonuc-like_dom_sf"/>
</dbReference>
<dbReference type="EMBL" id="CP000909">
    <property type="protein sequence ID" value="ABY35511.1"/>
    <property type="molecule type" value="Genomic_DNA"/>
</dbReference>
<dbReference type="GO" id="GO:0003676">
    <property type="term" value="F:nucleic acid binding"/>
    <property type="evidence" value="ECO:0007669"/>
    <property type="project" value="InterPro"/>
</dbReference>
<evidence type="ECO:0000313" key="3">
    <source>
        <dbReference type="Proteomes" id="UP000002008"/>
    </source>
</evidence>
<dbReference type="AlphaFoldDB" id="A9WGH9"/>
<dbReference type="Pfam" id="PF23400">
    <property type="entry name" value="CARF_Card1"/>
    <property type="match status" value="1"/>
</dbReference>
<dbReference type="PANTHER" id="PTHR34314:SF6">
    <property type="entry name" value="DUF3782 DOMAIN-CONTAINING PROTEIN"/>
    <property type="match status" value="1"/>
</dbReference>
<gene>
    <name evidence="2" type="ordered locus">Caur_2302</name>
</gene>
<organism evidence="2 3">
    <name type="scientific">Chloroflexus aurantiacus (strain ATCC 29366 / DSM 635 / J-10-fl)</name>
    <dbReference type="NCBI Taxonomy" id="324602"/>
    <lineage>
        <taxon>Bacteria</taxon>
        <taxon>Bacillati</taxon>
        <taxon>Chloroflexota</taxon>
        <taxon>Chloroflexia</taxon>
        <taxon>Chloroflexales</taxon>
        <taxon>Chloroflexineae</taxon>
        <taxon>Chloroflexaceae</taxon>
        <taxon>Chloroflexus</taxon>
    </lineage>
</organism>
<dbReference type="Gene3D" id="3.40.1350.10">
    <property type="match status" value="1"/>
</dbReference>
<dbReference type="Proteomes" id="UP000002008">
    <property type="component" value="Chromosome"/>
</dbReference>
<name>A9WGH9_CHLAA</name>
<dbReference type="Gene3D" id="3.40.50.10770">
    <property type="entry name" value="Hypothetical protein VC1899 like domain (Restriction endonuclease-like)"/>
    <property type="match status" value="1"/>
</dbReference>
<dbReference type="SUPFAM" id="SSF52980">
    <property type="entry name" value="Restriction endonuclease-like"/>
    <property type="match status" value="1"/>
</dbReference>
<dbReference type="HOGENOM" id="CLU_979240_0_0_0"/>
<dbReference type="eggNOG" id="ENOG502Z9AV">
    <property type="taxonomic scope" value="Bacteria"/>
</dbReference>
<reference evidence="3" key="1">
    <citation type="journal article" date="2011" name="BMC Genomics">
        <title>Complete genome sequence of the filamentous anoxygenic phototrophic bacterium Chloroflexus aurantiacus.</title>
        <authorList>
            <person name="Tang K.H."/>
            <person name="Barry K."/>
            <person name="Chertkov O."/>
            <person name="Dalin E."/>
            <person name="Han C.S."/>
            <person name="Hauser L.J."/>
            <person name="Honchak B.M."/>
            <person name="Karbach L.E."/>
            <person name="Land M.L."/>
            <person name="Lapidus A."/>
            <person name="Larimer F.W."/>
            <person name="Mikhailova N."/>
            <person name="Pitluck S."/>
            <person name="Pierson B.K."/>
            <person name="Blankenship R.E."/>
        </authorList>
    </citation>
    <scope>NUCLEOTIDE SEQUENCE [LARGE SCALE GENOMIC DNA]</scope>
    <source>
        <strain evidence="3">ATCC 29366 / DSM 635 / J-10-fl</strain>
    </source>
</reference>
<feature type="domain" description="Card1 CARF" evidence="1">
    <location>
        <begin position="5"/>
        <end position="150"/>
    </location>
</feature>
<proteinExistence type="predicted"/>
<accession>A9WGH9</accession>
<dbReference type="PATRIC" id="fig|324602.8.peg.2606"/>
<protein>
    <recommendedName>
        <fullName evidence="1">Card1 CARF domain-containing protein</fullName>
    </recommendedName>
</protein>
<dbReference type="KEGG" id="cau:Caur_2302"/>